<dbReference type="EMBL" id="LFWA01000007">
    <property type="protein sequence ID" value="KTW30518.1"/>
    <property type="molecule type" value="Genomic_DNA"/>
</dbReference>
<dbReference type="OrthoDB" id="434144at2759"/>
<dbReference type="Proteomes" id="UP000053447">
    <property type="component" value="Unassembled WGS sequence"/>
</dbReference>
<keyword evidence="5" id="KW-0067">ATP-binding</keyword>
<dbReference type="AlphaFoldDB" id="A0A0W4ZQ72"/>
<evidence type="ECO:0000256" key="2">
    <source>
        <dbReference type="ARBA" id="ARBA00022598"/>
    </source>
</evidence>
<accession>A0A0W4ZQ72</accession>
<feature type="domain" description="tRNA(Ile)-lysidine/2-thiocytidine synthase N-terminal" evidence="7">
    <location>
        <begin position="5"/>
        <end position="190"/>
    </location>
</feature>
<sequence length="453" mass="52361">MKKGAAVSGGCDSMAICVLFQHFREKMCVFTVDHELREKSREEAEAVHRIVSGMGFQHKILSMKWPKEKIPIKSIENAAREQRYTLLTRACLESDIRVLFLGHHSDDQAETVFMRFIEKSGPDGLAGMQKLALNPMIGKIMYAENVFLCRPFLDIPKIVLKNICQSNNIQWFEDPTNIDMYLSRRNVVRKLFQDPNQLPDALKPSNMLNIAQIMTKKRMQTIKRVKLLLSKMHITFFEATGSLEVRCSKDICEEKVSTLSKWMAHLISLISPLPRQRITVVQRIIVNLFIKNLEKIKQYTVGGVLIHATWCFETLFIRLTRQPYSKAEKVDSIVSIQPTSFLNPQDTWILWDGRWWIRILSKNDTVKQFTVRPLAEYDIKPLFIKVNAVNTEYKKTILYSLKTIKGHTKFTVPLVEFNTNIIGLPTLGIIFDQNVIIETKFKIDILKRLNCIA</sequence>
<keyword evidence="4" id="KW-0547">Nucleotide-binding</keyword>
<dbReference type="GO" id="GO:0008033">
    <property type="term" value="P:tRNA processing"/>
    <property type="evidence" value="ECO:0007669"/>
    <property type="project" value="UniProtKB-KW"/>
</dbReference>
<evidence type="ECO:0000256" key="1">
    <source>
        <dbReference type="ARBA" id="ARBA00013267"/>
    </source>
</evidence>
<dbReference type="GO" id="GO:0005524">
    <property type="term" value="F:ATP binding"/>
    <property type="evidence" value="ECO:0007669"/>
    <property type="project" value="UniProtKB-KW"/>
</dbReference>
<dbReference type="eggNOG" id="ENOG502QQNE">
    <property type="taxonomic scope" value="Eukaryota"/>
</dbReference>
<dbReference type="NCBIfam" id="TIGR02432">
    <property type="entry name" value="lysidine_TilS_N"/>
    <property type="match status" value="1"/>
</dbReference>
<comment type="caution">
    <text evidence="8">The sequence shown here is derived from an EMBL/GenBank/DDBJ whole genome shotgun (WGS) entry which is preliminary data.</text>
</comment>
<dbReference type="PANTHER" id="PTHR43033:SF1">
    <property type="entry name" value="TRNA(ILE)-LYSIDINE SYNTHASE-RELATED"/>
    <property type="match status" value="1"/>
</dbReference>
<evidence type="ECO:0000313" key="9">
    <source>
        <dbReference type="Proteomes" id="UP000053447"/>
    </source>
</evidence>
<protein>
    <recommendedName>
        <fullName evidence="1">tRNA(Ile)-lysidine synthetase</fullName>
        <ecNumber evidence="1">6.3.4.19</ecNumber>
    </recommendedName>
</protein>
<organism evidence="8 9">
    <name type="scientific">Pneumocystis jirovecii (strain RU7)</name>
    <name type="common">Human pneumocystis pneumonia agent</name>
    <dbReference type="NCBI Taxonomy" id="1408657"/>
    <lineage>
        <taxon>Eukaryota</taxon>
        <taxon>Fungi</taxon>
        <taxon>Dikarya</taxon>
        <taxon>Ascomycota</taxon>
        <taxon>Taphrinomycotina</taxon>
        <taxon>Pneumocystomycetes</taxon>
        <taxon>Pneumocystaceae</taxon>
        <taxon>Pneumocystis</taxon>
    </lineage>
</organism>
<reference evidence="9" key="1">
    <citation type="journal article" date="2016" name="Nat. Commun.">
        <title>Genome analysis of three Pneumocystis species reveals adaptation mechanisms to life exclusively in mammalian hosts.</title>
        <authorList>
            <person name="Ma L."/>
            <person name="Chen Z."/>
            <person name="Huang D.W."/>
            <person name="Kutty G."/>
            <person name="Ishihara M."/>
            <person name="Wang H."/>
            <person name="Abouelleil A."/>
            <person name="Bishop L."/>
            <person name="Davey E."/>
            <person name="Deng R."/>
            <person name="Deng X."/>
            <person name="Fan L."/>
            <person name="Fantoni G."/>
            <person name="Fitzgerald M."/>
            <person name="Gogineni E."/>
            <person name="Goldberg J.M."/>
            <person name="Handley G."/>
            <person name="Hu X."/>
            <person name="Huber C."/>
            <person name="Jiao X."/>
            <person name="Jones K."/>
            <person name="Levin J.Z."/>
            <person name="Liu Y."/>
            <person name="Macdonald P."/>
            <person name="Melnikov A."/>
            <person name="Raley C."/>
            <person name="Sassi M."/>
            <person name="Sherman B.T."/>
            <person name="Song X."/>
            <person name="Sykes S."/>
            <person name="Tran B."/>
            <person name="Walsh L."/>
            <person name="Xia Y."/>
            <person name="Yang J."/>
            <person name="Young S."/>
            <person name="Zeng Q."/>
            <person name="Zheng X."/>
            <person name="Stephens R."/>
            <person name="Nusbaum C."/>
            <person name="Birren B.W."/>
            <person name="Azadi P."/>
            <person name="Lempicki R.A."/>
            <person name="Cuomo C.A."/>
            <person name="Kovacs J.A."/>
        </authorList>
    </citation>
    <scope>NUCLEOTIDE SEQUENCE [LARGE SCALE GENOMIC DNA]</scope>
    <source>
        <strain evidence="9">RU7</strain>
    </source>
</reference>
<dbReference type="CDD" id="cd01992">
    <property type="entry name" value="TilS_N"/>
    <property type="match status" value="1"/>
</dbReference>
<evidence type="ECO:0000259" key="7">
    <source>
        <dbReference type="Pfam" id="PF01171"/>
    </source>
</evidence>
<dbReference type="Pfam" id="PF01171">
    <property type="entry name" value="ATP_bind_3"/>
    <property type="match status" value="1"/>
</dbReference>
<keyword evidence="9" id="KW-1185">Reference proteome</keyword>
<dbReference type="GO" id="GO:0032267">
    <property type="term" value="F:tRNA(Ile)-lysidine synthase activity"/>
    <property type="evidence" value="ECO:0007669"/>
    <property type="project" value="UniProtKB-EC"/>
</dbReference>
<dbReference type="InterPro" id="IPR011063">
    <property type="entry name" value="TilS/TtcA_N"/>
</dbReference>
<dbReference type="Gene3D" id="3.40.50.620">
    <property type="entry name" value="HUPs"/>
    <property type="match status" value="1"/>
</dbReference>
<name>A0A0W4ZQ72_PNEJ7</name>
<dbReference type="GeneID" id="28940319"/>
<dbReference type="VEuPathDB" id="FungiDB:T551_01801"/>
<proteinExistence type="inferred from homology"/>
<evidence type="ECO:0000256" key="4">
    <source>
        <dbReference type="ARBA" id="ARBA00022741"/>
    </source>
</evidence>
<evidence type="ECO:0000256" key="5">
    <source>
        <dbReference type="ARBA" id="ARBA00022840"/>
    </source>
</evidence>
<dbReference type="PANTHER" id="PTHR43033">
    <property type="entry name" value="TRNA(ILE)-LYSIDINE SYNTHASE-RELATED"/>
    <property type="match status" value="1"/>
</dbReference>
<dbReference type="HAMAP" id="MF_01161">
    <property type="entry name" value="tRNA_Ile_lys_synt"/>
    <property type="match status" value="1"/>
</dbReference>
<dbReference type="InterPro" id="IPR014729">
    <property type="entry name" value="Rossmann-like_a/b/a_fold"/>
</dbReference>
<keyword evidence="3" id="KW-0819">tRNA processing</keyword>
<dbReference type="InterPro" id="IPR012795">
    <property type="entry name" value="tRNA_Ile_lys_synt_N"/>
</dbReference>
<evidence type="ECO:0000313" key="8">
    <source>
        <dbReference type="EMBL" id="KTW30518.1"/>
    </source>
</evidence>
<dbReference type="EC" id="6.3.4.19" evidence="1"/>
<keyword evidence="2" id="KW-0436">Ligase</keyword>
<dbReference type="STRING" id="1408657.A0A0W4ZQ72"/>
<comment type="catalytic activity">
    <reaction evidence="6">
        <text>cytidine(34) in tRNA(Ile2) + L-lysine + ATP = lysidine(34) in tRNA(Ile2) + AMP + diphosphate + H(+)</text>
        <dbReference type="Rhea" id="RHEA:43744"/>
        <dbReference type="Rhea" id="RHEA-COMP:10625"/>
        <dbReference type="Rhea" id="RHEA-COMP:10670"/>
        <dbReference type="ChEBI" id="CHEBI:15378"/>
        <dbReference type="ChEBI" id="CHEBI:30616"/>
        <dbReference type="ChEBI" id="CHEBI:32551"/>
        <dbReference type="ChEBI" id="CHEBI:33019"/>
        <dbReference type="ChEBI" id="CHEBI:82748"/>
        <dbReference type="ChEBI" id="CHEBI:83665"/>
        <dbReference type="ChEBI" id="CHEBI:456215"/>
        <dbReference type="EC" id="6.3.4.19"/>
    </reaction>
</comment>
<dbReference type="InterPro" id="IPR012094">
    <property type="entry name" value="tRNA_Ile_lys_synt"/>
</dbReference>
<gene>
    <name evidence="8" type="ORF">T551_01801</name>
</gene>
<dbReference type="SUPFAM" id="SSF52402">
    <property type="entry name" value="Adenine nucleotide alpha hydrolases-like"/>
    <property type="match status" value="1"/>
</dbReference>
<evidence type="ECO:0000256" key="3">
    <source>
        <dbReference type="ARBA" id="ARBA00022694"/>
    </source>
</evidence>
<dbReference type="RefSeq" id="XP_018229809.1">
    <property type="nucleotide sequence ID" value="XM_018374064.1"/>
</dbReference>
<evidence type="ECO:0000256" key="6">
    <source>
        <dbReference type="ARBA" id="ARBA00048539"/>
    </source>
</evidence>